<evidence type="ECO:0000256" key="2">
    <source>
        <dbReference type="ARBA" id="ARBA00005231"/>
    </source>
</evidence>
<comment type="similarity">
    <text evidence="2">Belongs to the SMC family. SMC2 subfamily.</text>
</comment>
<keyword evidence="7 13" id="KW-0175">Coiled coil</keyword>
<dbReference type="InterPro" id="IPR003395">
    <property type="entry name" value="RecF/RecN/SMC_N"/>
</dbReference>
<dbReference type="GO" id="GO:0005524">
    <property type="term" value="F:ATP binding"/>
    <property type="evidence" value="ECO:0007669"/>
    <property type="project" value="UniProtKB-KW"/>
</dbReference>
<keyword evidence="10" id="KW-0131">Cell cycle</keyword>
<proteinExistence type="inferred from homology"/>
<evidence type="ECO:0000256" key="11">
    <source>
        <dbReference type="ARBA" id="ARBA00058936"/>
    </source>
</evidence>
<evidence type="ECO:0000256" key="6">
    <source>
        <dbReference type="ARBA" id="ARBA00022840"/>
    </source>
</evidence>
<evidence type="ECO:0000256" key="3">
    <source>
        <dbReference type="ARBA" id="ARBA00022618"/>
    </source>
</evidence>
<keyword evidence="8" id="KW-0226">DNA condensation</keyword>
<evidence type="ECO:0000256" key="1">
    <source>
        <dbReference type="ARBA" id="ARBA00004123"/>
    </source>
</evidence>
<dbReference type="Gene3D" id="3.30.70.1620">
    <property type="match status" value="1"/>
</dbReference>
<dbReference type="SUPFAM" id="SSF52540">
    <property type="entry name" value="P-loop containing nucleoside triphosphate hydrolases"/>
    <property type="match status" value="1"/>
</dbReference>
<dbReference type="EMBL" id="JARGDH010000002">
    <property type="protein sequence ID" value="KAL0274924.1"/>
    <property type="molecule type" value="Genomic_DNA"/>
</dbReference>
<dbReference type="CDD" id="cd03273">
    <property type="entry name" value="ABC_SMC2_euk"/>
    <property type="match status" value="1"/>
</dbReference>
<feature type="compositionally biased region" description="Basic and acidic residues" evidence="14">
    <location>
        <begin position="290"/>
        <end position="308"/>
    </location>
</feature>
<comment type="caution">
    <text evidence="16">The sequence shown here is derived from an EMBL/GenBank/DDBJ whole genome shotgun (WGS) entry which is preliminary data.</text>
</comment>
<evidence type="ECO:0000256" key="10">
    <source>
        <dbReference type="ARBA" id="ARBA00023306"/>
    </source>
</evidence>
<evidence type="ECO:0000256" key="7">
    <source>
        <dbReference type="ARBA" id="ARBA00023054"/>
    </source>
</evidence>
<dbReference type="PIRSF" id="PIRSF005719">
    <property type="entry name" value="SMC"/>
    <property type="match status" value="1"/>
</dbReference>
<dbReference type="GO" id="GO:0035091">
    <property type="term" value="F:phosphatidylinositol binding"/>
    <property type="evidence" value="ECO:0007669"/>
    <property type="project" value="InterPro"/>
</dbReference>
<reference evidence="16" key="1">
    <citation type="journal article" date="2024" name="Gigascience">
        <title>Chromosome-level genome of the poultry shaft louse Menopon gallinae provides insight into the host-switching and adaptive evolution of parasitic lice.</title>
        <authorList>
            <person name="Xu Y."/>
            <person name="Ma L."/>
            <person name="Liu S."/>
            <person name="Liang Y."/>
            <person name="Liu Q."/>
            <person name="He Z."/>
            <person name="Tian L."/>
            <person name="Duan Y."/>
            <person name="Cai W."/>
            <person name="Li H."/>
            <person name="Song F."/>
        </authorList>
    </citation>
    <scope>NUCLEOTIDE SEQUENCE</scope>
    <source>
        <strain evidence="16">Cailab_2023a</strain>
    </source>
</reference>
<feature type="coiled-coil region" evidence="13">
    <location>
        <begin position="681"/>
        <end position="937"/>
    </location>
</feature>
<evidence type="ECO:0000256" key="13">
    <source>
        <dbReference type="SAM" id="Coils"/>
    </source>
</evidence>
<feature type="region of interest" description="Disordered" evidence="14">
    <location>
        <begin position="290"/>
        <end position="324"/>
    </location>
</feature>
<dbReference type="FunFam" id="3.40.50.300:FF:000385">
    <property type="entry name" value="Structural maintenance of chromosomes 2"/>
    <property type="match status" value="1"/>
</dbReference>
<dbReference type="InterPro" id="IPR004152">
    <property type="entry name" value="GAT_dom"/>
</dbReference>
<dbReference type="GO" id="GO:0043130">
    <property type="term" value="F:ubiquitin binding"/>
    <property type="evidence" value="ECO:0007669"/>
    <property type="project" value="InterPro"/>
</dbReference>
<feature type="coiled-coil region" evidence="13">
    <location>
        <begin position="984"/>
        <end position="1032"/>
    </location>
</feature>
<dbReference type="FunFam" id="3.40.50.300:FF:000278">
    <property type="entry name" value="Structural maintenance of chromosomes 2"/>
    <property type="match status" value="1"/>
</dbReference>
<dbReference type="InterPro" id="IPR027120">
    <property type="entry name" value="Smc2_ABC"/>
</dbReference>
<dbReference type="PANTHER" id="PTHR43977">
    <property type="entry name" value="STRUCTURAL MAINTENANCE OF CHROMOSOMES PROTEIN 3"/>
    <property type="match status" value="1"/>
</dbReference>
<protein>
    <recommendedName>
        <fullName evidence="12">Structural maintenance of chromosomes protein</fullName>
    </recommendedName>
</protein>
<evidence type="ECO:0000313" key="16">
    <source>
        <dbReference type="EMBL" id="KAL0274924.1"/>
    </source>
</evidence>
<feature type="compositionally biased region" description="Polar residues" evidence="14">
    <location>
        <begin position="314"/>
        <end position="323"/>
    </location>
</feature>
<organism evidence="16">
    <name type="scientific">Menopon gallinae</name>
    <name type="common">poultry shaft louse</name>
    <dbReference type="NCBI Taxonomy" id="328185"/>
    <lineage>
        <taxon>Eukaryota</taxon>
        <taxon>Metazoa</taxon>
        <taxon>Ecdysozoa</taxon>
        <taxon>Arthropoda</taxon>
        <taxon>Hexapoda</taxon>
        <taxon>Insecta</taxon>
        <taxon>Pterygota</taxon>
        <taxon>Neoptera</taxon>
        <taxon>Paraneoptera</taxon>
        <taxon>Psocodea</taxon>
        <taxon>Troctomorpha</taxon>
        <taxon>Phthiraptera</taxon>
        <taxon>Amblycera</taxon>
        <taxon>Menoponidae</taxon>
        <taxon>Menopon</taxon>
    </lineage>
</organism>
<dbReference type="GO" id="GO:0051301">
    <property type="term" value="P:cell division"/>
    <property type="evidence" value="ECO:0007669"/>
    <property type="project" value="UniProtKB-KW"/>
</dbReference>
<feature type="domain" description="GAT" evidence="15">
    <location>
        <begin position="772"/>
        <end position="901"/>
    </location>
</feature>
<evidence type="ECO:0000259" key="15">
    <source>
        <dbReference type="PROSITE" id="PS50909"/>
    </source>
</evidence>
<dbReference type="Pfam" id="PF02463">
    <property type="entry name" value="SMC_N"/>
    <property type="match status" value="2"/>
</dbReference>
<dbReference type="GO" id="GO:0016887">
    <property type="term" value="F:ATP hydrolysis activity"/>
    <property type="evidence" value="ECO:0007669"/>
    <property type="project" value="InterPro"/>
</dbReference>
<dbReference type="Gene3D" id="1.10.287.1490">
    <property type="match status" value="1"/>
</dbReference>
<keyword evidence="9 12" id="KW-0539">Nucleus</keyword>
<evidence type="ECO:0000256" key="12">
    <source>
        <dbReference type="PIRNR" id="PIRNR005719"/>
    </source>
</evidence>
<gene>
    <name evidence="16" type="ORF">PYX00_002943</name>
</gene>
<dbReference type="AlphaFoldDB" id="A0AAW2HYG7"/>
<dbReference type="Gene3D" id="3.40.50.300">
    <property type="entry name" value="P-loop containing nucleotide triphosphate hydrolases"/>
    <property type="match status" value="2"/>
</dbReference>
<comment type="subcellular location">
    <subcellularLocation>
        <location evidence="1 12">Nucleus</location>
    </subcellularLocation>
</comment>
<evidence type="ECO:0000256" key="5">
    <source>
        <dbReference type="ARBA" id="ARBA00022776"/>
    </source>
</evidence>
<keyword evidence="4" id="KW-0547">Nucleotide-binding</keyword>
<comment type="function">
    <text evidence="11">Central component of the condensin complex, a complex required for conversion of interphase chromatin into mitotic-like condense chromosomes. The condensin complex probably introduces positive supercoils into relaxed DNA in the presence of type I topoisomerases and converts nicked DNA into positive knotted forms in the presence of type II topoisomerases.</text>
</comment>
<dbReference type="GO" id="GO:0005694">
    <property type="term" value="C:chromosome"/>
    <property type="evidence" value="ECO:0007669"/>
    <property type="project" value="InterPro"/>
</dbReference>
<accession>A0AAW2HYG7</accession>
<dbReference type="Gene3D" id="1.20.1060.20">
    <property type="match status" value="1"/>
</dbReference>
<keyword evidence="6" id="KW-0067">ATP-binding</keyword>
<evidence type="ECO:0000256" key="8">
    <source>
        <dbReference type="ARBA" id="ARBA00023067"/>
    </source>
</evidence>
<keyword evidence="5" id="KW-0498">Mitosis</keyword>
<evidence type="ECO:0000256" key="9">
    <source>
        <dbReference type="ARBA" id="ARBA00023242"/>
    </source>
</evidence>
<dbReference type="PROSITE" id="PS50909">
    <property type="entry name" value="GAT"/>
    <property type="match status" value="1"/>
</dbReference>
<dbReference type="SUPFAM" id="SSF75553">
    <property type="entry name" value="Smc hinge domain"/>
    <property type="match status" value="1"/>
</dbReference>
<dbReference type="InterPro" id="IPR010935">
    <property type="entry name" value="SMC_hinge"/>
</dbReference>
<evidence type="ECO:0000256" key="4">
    <source>
        <dbReference type="ARBA" id="ARBA00022741"/>
    </source>
</evidence>
<dbReference type="InterPro" id="IPR036277">
    <property type="entry name" value="SMC_hinge_sf"/>
</dbReference>
<evidence type="ECO:0000256" key="14">
    <source>
        <dbReference type="SAM" id="MobiDB-lite"/>
    </source>
</evidence>
<sequence length="1175" mass="134748">MYVKSIVIDGFKSYGRRTEINGFDREFNAITGLNGSGKSNILDAICFVLGLQNLRQVRATLLQDLVYKQGQTGVTKASVTITFDNSNKEQSPVGYETYNEITVTRQVIMGGKNKYLINGLNAPNNRVKDLFCSVQLNVNNPHFLVMQGRITKVLNMKPMEILSMIEEAAGTRMFESKREQAEKTLEKKDAKLAQIDEIVNDDISPKLSKLKVERNHYLEFKKIERELEHLQKIYIAWKYVSSKETTERADEEAEKITMIIQRKKETISSGQIELEQINIQIAELQKLKDTESGGKLTETESKLREKEKHHTKSVGAQKQNTENIQDEKKKIKQLEKNIKDDESMLKNRTTKLSSIDDVFQGFAKEEEKDRIELEKAQHQFQALSSGLVADDAGKEATLQDKLMESETAIAQARTEIEQSQLQKKHCETDLKKKTAEMQKTDSDYKKDSQSLQSLESEVKTLDKQIANLDFNEDKMNSLQVEHKELKQQVISLKGKTDAVESRDARLTFRYQDPEPNFNRKSVHGLVCKLIDVKDPKYAVAIEKTAGGRLFNVVVDTDLTSKKLLDKGKLERRTTIIPLNKIAGRKLDKRIVAAAEDLVGRDNVWPALSLINYDPVLQPAMEYIFGTTFICRDLNIAKKVCYNRDIMKKCVTLDGDTCDPSGTLSGGARQQTQSVLIKLQEIKGFARELEIKEQRLSEVERELRQSMGKADKYNSLKQQLDLKNHELKLIRERLQQTTHYRYQEEVNALKQKIADLTRRQEECKEIIKRETANVAEIEKSMKNAKANRDRQLKEAEKLVKELKKKSEQSRAQREKRAEEYDSLKLEVEELKKSIQSNKEQIEKHQESIRQLEENGKSLEADVAETSEAVRALQEELKVIKETINKKNKEISQAVQRKDKIVKESRELELEIKQCEQDLEKLKEESKECKKRVNEMLKNHDWIQQEEQFFGQKNGIYDFNETDPQEAGKRIVKLQEMKDKLERSINTKAMNLLTKTEEQYNDLMKKRQQVEDDKNKILEVIKELGEKKKEALRQACVQVNKDFSSIFSTLLPGAVAKLEPPEGMSVLEGLEFRVGFGGKWKESLGELSGGQRSLVALSLILAMLLFNPAPIYILDEVDAALDLSHTQNIGNMLKSHFKTSQFIIVSLKDGMFNNANVLFRTKFVDGMSTVSRTVQKK</sequence>
<dbReference type="InterPro" id="IPR027417">
    <property type="entry name" value="P-loop_NTPase"/>
</dbReference>
<feature type="coiled-coil region" evidence="13">
    <location>
        <begin position="395"/>
        <end position="495"/>
    </location>
</feature>
<dbReference type="SMART" id="SM00968">
    <property type="entry name" value="SMC_hinge"/>
    <property type="match status" value="1"/>
</dbReference>
<name>A0AAW2HYG7_9NEOP</name>
<dbReference type="InterPro" id="IPR024704">
    <property type="entry name" value="SMC"/>
</dbReference>
<keyword evidence="3" id="KW-0132">Cell division</keyword>
<dbReference type="GO" id="GO:0005634">
    <property type="term" value="C:nucleus"/>
    <property type="evidence" value="ECO:0007669"/>
    <property type="project" value="UniProtKB-SubCell"/>
</dbReference>
<dbReference type="Pfam" id="PF06470">
    <property type="entry name" value="SMC_hinge"/>
    <property type="match status" value="1"/>
</dbReference>
<dbReference type="GO" id="GO:0030261">
    <property type="term" value="P:chromosome condensation"/>
    <property type="evidence" value="ECO:0007669"/>
    <property type="project" value="UniProtKB-KW"/>
</dbReference>